<dbReference type="Proteomes" id="UP000784294">
    <property type="component" value="Unassembled WGS sequence"/>
</dbReference>
<dbReference type="EMBL" id="CAAALY010266461">
    <property type="protein sequence ID" value="VEL40787.1"/>
    <property type="molecule type" value="Genomic_DNA"/>
</dbReference>
<evidence type="ECO:0000313" key="2">
    <source>
        <dbReference type="EMBL" id="VEL40787.1"/>
    </source>
</evidence>
<comment type="caution">
    <text evidence="2">The sequence shown here is derived from an EMBL/GenBank/DDBJ whole genome shotgun (WGS) entry which is preliminary data.</text>
</comment>
<feature type="region of interest" description="Disordered" evidence="1">
    <location>
        <begin position="59"/>
        <end position="91"/>
    </location>
</feature>
<reference evidence="2" key="1">
    <citation type="submission" date="2018-11" db="EMBL/GenBank/DDBJ databases">
        <authorList>
            <consortium name="Pathogen Informatics"/>
        </authorList>
    </citation>
    <scope>NUCLEOTIDE SEQUENCE</scope>
</reference>
<evidence type="ECO:0000256" key="1">
    <source>
        <dbReference type="SAM" id="MobiDB-lite"/>
    </source>
</evidence>
<keyword evidence="3" id="KW-1185">Reference proteome</keyword>
<protein>
    <submittedName>
        <fullName evidence="2">Uncharacterized protein</fullName>
    </submittedName>
</protein>
<organism evidence="2 3">
    <name type="scientific">Protopolystoma xenopodis</name>
    <dbReference type="NCBI Taxonomy" id="117903"/>
    <lineage>
        <taxon>Eukaryota</taxon>
        <taxon>Metazoa</taxon>
        <taxon>Spiralia</taxon>
        <taxon>Lophotrochozoa</taxon>
        <taxon>Platyhelminthes</taxon>
        <taxon>Monogenea</taxon>
        <taxon>Polyopisthocotylea</taxon>
        <taxon>Polystomatidea</taxon>
        <taxon>Polystomatidae</taxon>
        <taxon>Protopolystoma</taxon>
    </lineage>
</organism>
<gene>
    <name evidence="2" type="ORF">PXEA_LOCUS34227</name>
</gene>
<evidence type="ECO:0000313" key="3">
    <source>
        <dbReference type="Proteomes" id="UP000784294"/>
    </source>
</evidence>
<name>A0A3S5CQV9_9PLAT</name>
<proteinExistence type="predicted"/>
<accession>A0A3S5CQV9</accession>
<feature type="compositionally biased region" description="Basic and acidic residues" evidence="1">
    <location>
        <begin position="59"/>
        <end position="77"/>
    </location>
</feature>
<dbReference type="AlphaFoldDB" id="A0A3S5CQV9"/>
<sequence length="198" mass="21645">MFRSKNFILRLIYFEHPQISEPNDIAVVKTVHQPNENKISSTVSTSTGTAVTVIGKSSMAEETRANELKRDEIEDNKQGNGTGGHFEVAPNQSQGVAISEVKTAISLLTKCEDLVCQDGKPFVDLSSVQDESISEISMMSDASTPLRNHFSAESLVGLSGHPCFHGLNTGEEIECGTRQQDVQQADLVRVEKHCLVDQ</sequence>